<organism evidence="4 5">
    <name type="scientific">Haloflavibacter putidus</name>
    <dbReference type="NCBI Taxonomy" id="2576776"/>
    <lineage>
        <taxon>Bacteria</taxon>
        <taxon>Pseudomonadati</taxon>
        <taxon>Bacteroidota</taxon>
        <taxon>Flavobacteriia</taxon>
        <taxon>Flavobacteriales</taxon>
        <taxon>Flavobacteriaceae</taxon>
        <taxon>Haloflavibacter</taxon>
    </lineage>
</organism>
<sequence length="177" mass="19772">MKSYKLKTTKITILFVCILAVLFSSSIRAQTTINASGGSENLAGAIHQYSIGEMMVVDTHSNGNITVTQGLLQIGSDYLDVSEEIFSSQNLTIYPNPVKNVLYLEPILEGSGELSVQLFDLQGRRIMQQKFFLQTGLEKQELDLSTLSEATYMLNVKFNKGQKNYRQTYKVVKTSGR</sequence>
<dbReference type="NCBIfam" id="TIGR04183">
    <property type="entry name" value="Por_Secre_tail"/>
    <property type="match status" value="1"/>
</dbReference>
<dbReference type="OrthoDB" id="1433593at2"/>
<evidence type="ECO:0000256" key="1">
    <source>
        <dbReference type="ARBA" id="ARBA00022729"/>
    </source>
</evidence>
<comment type="caution">
    <text evidence="4">The sequence shown here is derived from an EMBL/GenBank/DDBJ whole genome shotgun (WGS) entry which is preliminary data.</text>
</comment>
<dbReference type="AlphaFoldDB" id="A0A507ZSD0"/>
<dbReference type="Pfam" id="PF18962">
    <property type="entry name" value="Por_Secre_tail"/>
    <property type="match status" value="1"/>
</dbReference>
<evidence type="ECO:0000313" key="5">
    <source>
        <dbReference type="Proteomes" id="UP000317169"/>
    </source>
</evidence>
<evidence type="ECO:0000256" key="2">
    <source>
        <dbReference type="SAM" id="SignalP"/>
    </source>
</evidence>
<dbReference type="EMBL" id="VIAR01000002">
    <property type="protein sequence ID" value="TQD40279.1"/>
    <property type="molecule type" value="Genomic_DNA"/>
</dbReference>
<gene>
    <name evidence="4" type="ORF">FKR84_03515</name>
</gene>
<dbReference type="Proteomes" id="UP000317169">
    <property type="component" value="Unassembled WGS sequence"/>
</dbReference>
<evidence type="ECO:0000259" key="3">
    <source>
        <dbReference type="Pfam" id="PF18962"/>
    </source>
</evidence>
<feature type="domain" description="Secretion system C-terminal sorting" evidence="3">
    <location>
        <begin position="93"/>
        <end position="163"/>
    </location>
</feature>
<protein>
    <submittedName>
        <fullName evidence="4">T9SS type A sorting domain-containing protein</fullName>
    </submittedName>
</protein>
<reference evidence="4 5" key="1">
    <citation type="submission" date="2019-06" db="EMBL/GenBank/DDBJ databases">
        <title>Flavibacter putida gen. nov., sp. nov., a novel marine bacterium of the family Flavobacteriaceae isolated from coastal seawater.</title>
        <authorList>
            <person name="Feng X."/>
        </authorList>
    </citation>
    <scope>NUCLEOTIDE SEQUENCE [LARGE SCALE GENOMIC DNA]</scope>
    <source>
        <strain evidence="4 5">PLHSN227</strain>
    </source>
</reference>
<accession>A0A507ZSD0</accession>
<keyword evidence="5" id="KW-1185">Reference proteome</keyword>
<feature type="signal peptide" evidence="2">
    <location>
        <begin position="1"/>
        <end position="29"/>
    </location>
</feature>
<proteinExistence type="predicted"/>
<evidence type="ECO:0000313" key="4">
    <source>
        <dbReference type="EMBL" id="TQD40279.1"/>
    </source>
</evidence>
<dbReference type="InterPro" id="IPR026444">
    <property type="entry name" value="Secre_tail"/>
</dbReference>
<feature type="chain" id="PRO_5021300775" evidence="2">
    <location>
        <begin position="30"/>
        <end position="177"/>
    </location>
</feature>
<name>A0A507ZSD0_9FLAO</name>
<keyword evidence="1 2" id="KW-0732">Signal</keyword>
<dbReference type="RefSeq" id="WP_141420809.1">
    <property type="nucleotide sequence ID" value="NZ_VIAR01000002.1"/>
</dbReference>